<organism evidence="2 3">
    <name type="scientific">Branchiibius hedensis</name>
    <dbReference type="NCBI Taxonomy" id="672460"/>
    <lineage>
        <taxon>Bacteria</taxon>
        <taxon>Bacillati</taxon>
        <taxon>Actinomycetota</taxon>
        <taxon>Actinomycetes</taxon>
        <taxon>Micrococcales</taxon>
        <taxon>Dermacoccaceae</taxon>
        <taxon>Branchiibius</taxon>
    </lineage>
</organism>
<name>A0A2Y8ZZ94_9MICO</name>
<keyword evidence="1" id="KW-0472">Membrane</keyword>
<feature type="transmembrane region" description="Helical" evidence="1">
    <location>
        <begin position="29"/>
        <end position="50"/>
    </location>
</feature>
<accession>A0A2Y8ZZ94</accession>
<dbReference type="RefSeq" id="WP_109686363.1">
    <property type="nucleotide sequence ID" value="NZ_QGDN01000001.1"/>
</dbReference>
<evidence type="ECO:0000313" key="2">
    <source>
        <dbReference type="EMBL" id="SSA35227.1"/>
    </source>
</evidence>
<keyword evidence="3" id="KW-1185">Reference proteome</keyword>
<reference evidence="3" key="1">
    <citation type="submission" date="2016-10" db="EMBL/GenBank/DDBJ databases">
        <authorList>
            <person name="Varghese N."/>
            <person name="Submissions S."/>
        </authorList>
    </citation>
    <scope>NUCLEOTIDE SEQUENCE [LARGE SCALE GENOMIC DNA]</scope>
    <source>
        <strain evidence="3">DSM 22951</strain>
    </source>
</reference>
<evidence type="ECO:0000256" key="1">
    <source>
        <dbReference type="SAM" id="Phobius"/>
    </source>
</evidence>
<evidence type="ECO:0000313" key="3">
    <source>
        <dbReference type="Proteomes" id="UP000250028"/>
    </source>
</evidence>
<dbReference type="OrthoDB" id="374992at85006"/>
<dbReference type="AlphaFoldDB" id="A0A2Y8ZZ94"/>
<proteinExistence type="predicted"/>
<evidence type="ECO:0008006" key="4">
    <source>
        <dbReference type="Google" id="ProtNLM"/>
    </source>
</evidence>
<dbReference type="EMBL" id="UESZ01000001">
    <property type="protein sequence ID" value="SSA35227.1"/>
    <property type="molecule type" value="Genomic_DNA"/>
</dbReference>
<keyword evidence="1" id="KW-0812">Transmembrane</keyword>
<protein>
    <recommendedName>
        <fullName evidence="4">Pilus assembly protein Flp/PilA</fullName>
    </recommendedName>
</protein>
<dbReference type="Proteomes" id="UP000250028">
    <property type="component" value="Unassembled WGS sequence"/>
</dbReference>
<keyword evidence="1" id="KW-1133">Transmembrane helix</keyword>
<gene>
    <name evidence="2" type="ORF">SAMN04489750_2577</name>
</gene>
<sequence length="70" mass="7634">MQNYFAARMMVTLHVLKARYADRERGASALEYVGMVILAALLVVAVITAINPANIKGTVTEKVNEILTAQ</sequence>